<feature type="compositionally biased region" description="Polar residues" evidence="1">
    <location>
        <begin position="357"/>
        <end position="366"/>
    </location>
</feature>
<dbReference type="GO" id="GO:0006817">
    <property type="term" value="P:phosphate ion transport"/>
    <property type="evidence" value="ECO:0007669"/>
    <property type="project" value="TreeGrafter"/>
</dbReference>
<dbReference type="STRING" id="1314778.A0A5C3PSG4"/>
<organism evidence="3 4">
    <name type="scientific">Polyporus arcularius HHB13444</name>
    <dbReference type="NCBI Taxonomy" id="1314778"/>
    <lineage>
        <taxon>Eukaryota</taxon>
        <taxon>Fungi</taxon>
        <taxon>Dikarya</taxon>
        <taxon>Basidiomycota</taxon>
        <taxon>Agaricomycotina</taxon>
        <taxon>Agaricomycetes</taxon>
        <taxon>Polyporales</taxon>
        <taxon>Polyporaceae</taxon>
        <taxon>Polyporus</taxon>
    </lineage>
</organism>
<evidence type="ECO:0000259" key="2">
    <source>
        <dbReference type="PROSITE" id="PS51382"/>
    </source>
</evidence>
<feature type="region of interest" description="Disordered" evidence="1">
    <location>
        <begin position="401"/>
        <end position="432"/>
    </location>
</feature>
<protein>
    <submittedName>
        <fullName evidence="3">SPX-domain-containing protein</fullName>
    </submittedName>
</protein>
<feature type="compositionally biased region" description="Basic and acidic residues" evidence="1">
    <location>
        <begin position="420"/>
        <end position="432"/>
    </location>
</feature>
<feature type="compositionally biased region" description="Polar residues" evidence="1">
    <location>
        <begin position="296"/>
        <end position="314"/>
    </location>
</feature>
<dbReference type="PROSITE" id="PS51382">
    <property type="entry name" value="SPX"/>
    <property type="match status" value="1"/>
</dbReference>
<feature type="compositionally biased region" description="Low complexity" evidence="1">
    <location>
        <begin position="406"/>
        <end position="419"/>
    </location>
</feature>
<dbReference type="GO" id="GO:0000822">
    <property type="term" value="F:inositol hexakisphosphate binding"/>
    <property type="evidence" value="ECO:0007669"/>
    <property type="project" value="TreeGrafter"/>
</dbReference>
<dbReference type="InParanoid" id="A0A5C3PSG4"/>
<feature type="region of interest" description="Disordered" evidence="1">
    <location>
        <begin position="35"/>
        <end position="123"/>
    </location>
</feature>
<dbReference type="Proteomes" id="UP000308197">
    <property type="component" value="Unassembled WGS sequence"/>
</dbReference>
<dbReference type="Pfam" id="PF03105">
    <property type="entry name" value="SPX"/>
    <property type="match status" value="1"/>
</dbReference>
<dbReference type="GO" id="GO:0005794">
    <property type="term" value="C:Golgi apparatus"/>
    <property type="evidence" value="ECO:0007669"/>
    <property type="project" value="TreeGrafter"/>
</dbReference>
<dbReference type="CDD" id="cd14475">
    <property type="entry name" value="SPX_SYG1_like"/>
    <property type="match status" value="1"/>
</dbReference>
<evidence type="ECO:0000313" key="3">
    <source>
        <dbReference type="EMBL" id="TFK92341.1"/>
    </source>
</evidence>
<dbReference type="InterPro" id="IPR004331">
    <property type="entry name" value="SPX_dom"/>
</dbReference>
<proteinExistence type="predicted"/>
<dbReference type="GO" id="GO:0005886">
    <property type="term" value="C:plasma membrane"/>
    <property type="evidence" value="ECO:0007669"/>
    <property type="project" value="TreeGrafter"/>
</dbReference>
<feature type="region of interest" description="Disordered" evidence="1">
    <location>
        <begin position="275"/>
        <end position="366"/>
    </location>
</feature>
<dbReference type="PANTHER" id="PTHR10783:SF103">
    <property type="entry name" value="SOLUTE CARRIER FAMILY 53 MEMBER 1"/>
    <property type="match status" value="1"/>
</dbReference>
<feature type="domain" description="SPX" evidence="2">
    <location>
        <begin position="1"/>
        <end position="485"/>
    </location>
</feature>
<dbReference type="EMBL" id="ML211000">
    <property type="protein sequence ID" value="TFK92341.1"/>
    <property type="molecule type" value="Genomic_DNA"/>
</dbReference>
<evidence type="ECO:0000256" key="1">
    <source>
        <dbReference type="SAM" id="MobiDB-lite"/>
    </source>
</evidence>
<keyword evidence="4" id="KW-1185">Reference proteome</keyword>
<name>A0A5C3PSG4_9APHY</name>
<accession>A0A5C3PSG4</accession>
<sequence length="534" mass="59476">MKFARYLEETQTPEWKNAYIDYRGLKKRITAIRRAHQAVSSSSSDEDLIIPPASPRDQPGSFSAPRPSDYASSSTSGPFVPRQSESADTPGHEHDREQHAHWQTGDDREEVECSPERLAGDVADSPMRPTVAARSTTVEAAALPRMRRGRSNTVTTVLGRALQRASSTKGTTSGPVVGPRFDVRHPIPLKDLIPQLTPVERAFFEKLDEELDKVESFYCERERDMRHRANLLKEQLQELKDHRRAFYEAHPAAIAPYSWLPLPLPTPAVPHILTHRRKHQDAEPSNATHHLPPPTTRSIQYWKQTLSRRNSSETARPASLIDAKGAVELTTPKPRVESGSGDDSSKVTGLELDRSKATGSQRWGETSISKSVQALFPFRSMAPPEKRGSDTDATVIEDVRDEDAGESSGSGKSAPASPDKAPKAPKYDPEEYQHAKKQLKKAVLECYRGLEVLNNYRTLNLIGFRKALKKFEKVTHIPAQQAYTKEKIEPSAFASGAIVEALTHDLEALFAARFGISWSILCRNHITDVSHTHS</sequence>
<dbReference type="GO" id="GO:0016036">
    <property type="term" value="P:cellular response to phosphate starvation"/>
    <property type="evidence" value="ECO:0007669"/>
    <property type="project" value="TreeGrafter"/>
</dbReference>
<gene>
    <name evidence="3" type="ORF">K466DRAFT_236350</name>
</gene>
<feature type="compositionally biased region" description="Polar residues" evidence="1">
    <location>
        <begin position="70"/>
        <end position="87"/>
    </location>
</feature>
<dbReference type="AlphaFoldDB" id="A0A5C3PSG4"/>
<dbReference type="PANTHER" id="PTHR10783">
    <property type="entry name" value="XENOTROPIC AND POLYTROPIC RETROVIRUS RECEPTOR 1-RELATED"/>
    <property type="match status" value="1"/>
</dbReference>
<evidence type="ECO:0000313" key="4">
    <source>
        <dbReference type="Proteomes" id="UP000308197"/>
    </source>
</evidence>
<feature type="compositionally biased region" description="Basic and acidic residues" evidence="1">
    <location>
        <begin position="90"/>
        <end position="106"/>
    </location>
</feature>
<reference evidence="3 4" key="1">
    <citation type="journal article" date="2019" name="Nat. Ecol. Evol.">
        <title>Megaphylogeny resolves global patterns of mushroom evolution.</title>
        <authorList>
            <person name="Varga T."/>
            <person name="Krizsan K."/>
            <person name="Foldi C."/>
            <person name="Dima B."/>
            <person name="Sanchez-Garcia M."/>
            <person name="Sanchez-Ramirez S."/>
            <person name="Szollosi G.J."/>
            <person name="Szarkandi J.G."/>
            <person name="Papp V."/>
            <person name="Albert L."/>
            <person name="Andreopoulos W."/>
            <person name="Angelini C."/>
            <person name="Antonin V."/>
            <person name="Barry K.W."/>
            <person name="Bougher N.L."/>
            <person name="Buchanan P."/>
            <person name="Buyck B."/>
            <person name="Bense V."/>
            <person name="Catcheside P."/>
            <person name="Chovatia M."/>
            <person name="Cooper J."/>
            <person name="Damon W."/>
            <person name="Desjardin D."/>
            <person name="Finy P."/>
            <person name="Geml J."/>
            <person name="Haridas S."/>
            <person name="Hughes K."/>
            <person name="Justo A."/>
            <person name="Karasinski D."/>
            <person name="Kautmanova I."/>
            <person name="Kiss B."/>
            <person name="Kocsube S."/>
            <person name="Kotiranta H."/>
            <person name="LaButti K.M."/>
            <person name="Lechner B.E."/>
            <person name="Liimatainen K."/>
            <person name="Lipzen A."/>
            <person name="Lukacs Z."/>
            <person name="Mihaltcheva S."/>
            <person name="Morgado L.N."/>
            <person name="Niskanen T."/>
            <person name="Noordeloos M.E."/>
            <person name="Ohm R.A."/>
            <person name="Ortiz-Santana B."/>
            <person name="Ovrebo C."/>
            <person name="Racz N."/>
            <person name="Riley R."/>
            <person name="Savchenko A."/>
            <person name="Shiryaev A."/>
            <person name="Soop K."/>
            <person name="Spirin V."/>
            <person name="Szebenyi C."/>
            <person name="Tomsovsky M."/>
            <person name="Tulloss R.E."/>
            <person name="Uehling J."/>
            <person name="Grigoriev I.V."/>
            <person name="Vagvolgyi C."/>
            <person name="Papp T."/>
            <person name="Martin F.M."/>
            <person name="Miettinen O."/>
            <person name="Hibbett D.S."/>
            <person name="Nagy L.G."/>
        </authorList>
    </citation>
    <scope>NUCLEOTIDE SEQUENCE [LARGE SCALE GENOMIC DNA]</scope>
    <source>
        <strain evidence="3 4">HHB13444</strain>
    </source>
</reference>